<dbReference type="Proteomes" id="UP000179136">
    <property type="component" value="Unassembled WGS sequence"/>
</dbReference>
<evidence type="ECO:0000313" key="4">
    <source>
        <dbReference type="Proteomes" id="UP000179136"/>
    </source>
</evidence>
<dbReference type="SUPFAM" id="SSF53756">
    <property type="entry name" value="UDP-Glycosyltransferase/glycogen phosphorylase"/>
    <property type="match status" value="1"/>
</dbReference>
<dbReference type="EMBL" id="MFMW01000004">
    <property type="protein sequence ID" value="OGG87635.1"/>
    <property type="molecule type" value="Genomic_DNA"/>
</dbReference>
<sequence length="388" mass="43732">MKVLMISTDRTLLGELVGDGDVVDRHRHYGQLVDKLDIIIFTRSGYQTRQLADNVFCYPTNSPSKIFYCFSAKKIARQLFAENYYDLIVCQDPFLTGLAGCFIKKKFGSKLLIHFHGDFWNNNYWLKQSIINYPLLLISRLTVKYADGLRVVSSGIKKKLIANGLPAAKIKVIPTPVNLEKFQNPDNQTVLSIKSEFVGKKIIFWLGRMAKEKNLGFLLQSFAQIIKKYPPVVLLLGGQGKELAAVQKRIVQLDLERNVKLLGRIAYQNLANYFYAADIFVLPSLHESLGKVLLEAAAAARPAVASATTGAQEIIINKKTGFLVGLNNQKQFVTKVLSLLANDQLAHKMGSAAYEHVTKNFNYQETVKRIINYWQEIAMGLKIKRSKI</sequence>
<comment type="caution">
    <text evidence="3">The sequence shown here is derived from an EMBL/GenBank/DDBJ whole genome shotgun (WGS) entry which is preliminary data.</text>
</comment>
<name>A0A1F6FP49_9BACT</name>
<dbReference type="Pfam" id="PF00534">
    <property type="entry name" value="Glycos_transf_1"/>
    <property type="match status" value="1"/>
</dbReference>
<evidence type="ECO:0008006" key="5">
    <source>
        <dbReference type="Google" id="ProtNLM"/>
    </source>
</evidence>
<gene>
    <name evidence="3" type="ORF">A3B87_02310</name>
</gene>
<feature type="domain" description="Glycosyl transferase family 1" evidence="1">
    <location>
        <begin position="197"/>
        <end position="355"/>
    </location>
</feature>
<organism evidence="3 4">
    <name type="scientific">Candidatus Kuenenbacteria bacterium RIFCSPHIGHO2_02_FULL_39_13</name>
    <dbReference type="NCBI Taxonomy" id="1798561"/>
    <lineage>
        <taxon>Bacteria</taxon>
        <taxon>Candidatus Kueneniibacteriota</taxon>
    </lineage>
</organism>
<dbReference type="InterPro" id="IPR028098">
    <property type="entry name" value="Glyco_trans_4-like_N"/>
</dbReference>
<evidence type="ECO:0000259" key="2">
    <source>
        <dbReference type="Pfam" id="PF13439"/>
    </source>
</evidence>
<dbReference type="Pfam" id="PF13439">
    <property type="entry name" value="Glyco_transf_4"/>
    <property type="match status" value="1"/>
</dbReference>
<proteinExistence type="predicted"/>
<dbReference type="GO" id="GO:0016758">
    <property type="term" value="F:hexosyltransferase activity"/>
    <property type="evidence" value="ECO:0007669"/>
    <property type="project" value="TreeGrafter"/>
</dbReference>
<evidence type="ECO:0000259" key="1">
    <source>
        <dbReference type="Pfam" id="PF00534"/>
    </source>
</evidence>
<protein>
    <recommendedName>
        <fullName evidence="5">Glycosyl transferase family 1 domain-containing protein</fullName>
    </recommendedName>
</protein>
<dbReference type="STRING" id="1798561.A3B87_02310"/>
<dbReference type="InterPro" id="IPR050194">
    <property type="entry name" value="Glycosyltransferase_grp1"/>
</dbReference>
<reference evidence="3 4" key="1">
    <citation type="journal article" date="2016" name="Nat. Commun.">
        <title>Thousands of microbial genomes shed light on interconnected biogeochemical processes in an aquifer system.</title>
        <authorList>
            <person name="Anantharaman K."/>
            <person name="Brown C.T."/>
            <person name="Hug L.A."/>
            <person name="Sharon I."/>
            <person name="Castelle C.J."/>
            <person name="Probst A.J."/>
            <person name="Thomas B.C."/>
            <person name="Singh A."/>
            <person name="Wilkins M.J."/>
            <person name="Karaoz U."/>
            <person name="Brodie E.L."/>
            <person name="Williams K.H."/>
            <person name="Hubbard S.S."/>
            <person name="Banfield J.F."/>
        </authorList>
    </citation>
    <scope>NUCLEOTIDE SEQUENCE [LARGE SCALE GENOMIC DNA]</scope>
</reference>
<dbReference type="InterPro" id="IPR001296">
    <property type="entry name" value="Glyco_trans_1"/>
</dbReference>
<dbReference type="PANTHER" id="PTHR45947">
    <property type="entry name" value="SULFOQUINOVOSYL TRANSFERASE SQD2"/>
    <property type="match status" value="1"/>
</dbReference>
<accession>A0A1F6FP49</accession>
<dbReference type="PANTHER" id="PTHR45947:SF3">
    <property type="entry name" value="SULFOQUINOVOSYL TRANSFERASE SQD2"/>
    <property type="match status" value="1"/>
</dbReference>
<feature type="domain" description="Glycosyltransferase subfamily 4-like N-terminal" evidence="2">
    <location>
        <begin position="37"/>
        <end position="181"/>
    </location>
</feature>
<dbReference type="CDD" id="cd03801">
    <property type="entry name" value="GT4_PimA-like"/>
    <property type="match status" value="1"/>
</dbReference>
<evidence type="ECO:0000313" key="3">
    <source>
        <dbReference type="EMBL" id="OGG87635.1"/>
    </source>
</evidence>
<dbReference type="AlphaFoldDB" id="A0A1F6FP49"/>
<dbReference type="Gene3D" id="3.40.50.2000">
    <property type="entry name" value="Glycogen Phosphorylase B"/>
    <property type="match status" value="2"/>
</dbReference>